<dbReference type="InterPro" id="IPR029063">
    <property type="entry name" value="SAM-dependent_MTases_sf"/>
</dbReference>
<dbReference type="InterPro" id="IPR002052">
    <property type="entry name" value="DNA_methylase_N6_adenine_CS"/>
</dbReference>
<evidence type="ECO:0000256" key="1">
    <source>
        <dbReference type="ARBA" id="ARBA00006594"/>
    </source>
</evidence>
<comment type="similarity">
    <text evidence="1">Belongs to the N(4)/N(6)-methyltransferase family.</text>
</comment>
<evidence type="ECO:0000313" key="8">
    <source>
        <dbReference type="Proteomes" id="UP000277293"/>
    </source>
</evidence>
<gene>
    <name evidence="7" type="ORF">D7D50_01225</name>
</gene>
<dbReference type="InterPro" id="IPR002941">
    <property type="entry name" value="DNA_methylase_N4/N6"/>
</dbReference>
<dbReference type="EMBL" id="CP032620">
    <property type="protein sequence ID" value="AYF93342.1"/>
    <property type="molecule type" value="Genomic_DNA"/>
</dbReference>
<feature type="domain" description="DNA methylase N-4/N-6" evidence="6">
    <location>
        <begin position="149"/>
        <end position="491"/>
    </location>
</feature>
<keyword evidence="3" id="KW-0808">Transferase</keyword>
<sequence length="694" mass="79618">MAALKDLINQIQDENLRRKISEEVYRLSKQKKFGLVFEEHTFECTPLYDIPIEIGKKVALNNKKITDIYVVEDIKDNEAKCIHIVTREVHKFKVGELTCIAEFGDPIYPYLKPIDEIENAPSNSLWHTLIEADNYHALQLLKYLYTGKIDCIYIDPPYNTGARDWKYNNDYVDSKDAYRHSKWLSMMEKRLKLAKQLLNPKDSVLIVTIDEKEYLHLGCLLEEIFAGSKIQMVTDVINPKGVARDFGFSRVEEYIFFVYIKDSKVVPNNQDMLNKTLDEPKKVRWASLQRSGSNSRRHESPTLFYPIFFNEKDHKFHSTGQSLPLDKKRSDVTPPEGTYAIFPLGKKNDERTWQLSQDTLKERMLNGYVKFGKYNSQTKKRSISYLSRGVLKKIDEGKIDISGFDDEGVVILGKTDEIRPMSVWNQSSHSASENGSTLIQQILGEKRFTYPKSLYSTYDAINFFVAKKPNALILDFFAGSGTTLHAVNLLNALDGGNRRCILVTNNEVSESEAKRLTKSGFKPGDTEWESLGIARYVTWPRTVCSIKGNDINGHLLQGSYVGSNLEICKGFESNVAYFKLGFLDKDSVALGRQFKELLPVLWMKTNCVGHFPNLNEHSIPSMLILPENGFAVLVDEKQFPSFVDKVNKDKNIQTVFIVTDSDTGYREMSMQLKTRSTYQLYRDYLDNFRINTGR</sequence>
<evidence type="ECO:0000313" key="7">
    <source>
        <dbReference type="EMBL" id="AYF93342.1"/>
    </source>
</evidence>
<organism evidence="7 8">
    <name type="scientific">Streptococcus koreensis</name>
    <dbReference type="NCBI Taxonomy" id="2382163"/>
    <lineage>
        <taxon>Bacteria</taxon>
        <taxon>Bacillati</taxon>
        <taxon>Bacillota</taxon>
        <taxon>Bacilli</taxon>
        <taxon>Lactobacillales</taxon>
        <taxon>Streptococcaceae</taxon>
        <taxon>Streptococcus</taxon>
    </lineage>
</organism>
<keyword evidence="5" id="KW-0680">Restriction system</keyword>
<keyword evidence="4" id="KW-0949">S-adenosyl-L-methionine</keyword>
<dbReference type="SUPFAM" id="SSF53335">
    <property type="entry name" value="S-adenosyl-L-methionine-dependent methyltransferases"/>
    <property type="match status" value="1"/>
</dbReference>
<evidence type="ECO:0000256" key="5">
    <source>
        <dbReference type="ARBA" id="ARBA00022747"/>
    </source>
</evidence>
<proteinExistence type="inferred from homology"/>
<accession>A0ABM6Z7T2</accession>
<dbReference type="InterPro" id="IPR002295">
    <property type="entry name" value="N4/N6-MTase_EcoPI_Mod-like"/>
</dbReference>
<evidence type="ECO:0000256" key="2">
    <source>
        <dbReference type="ARBA" id="ARBA00022603"/>
    </source>
</evidence>
<dbReference type="Proteomes" id="UP000277293">
    <property type="component" value="Chromosome"/>
</dbReference>
<dbReference type="PRINTS" id="PR00506">
    <property type="entry name" value="D21N6MTFRASE"/>
</dbReference>
<evidence type="ECO:0000259" key="6">
    <source>
        <dbReference type="Pfam" id="PF01555"/>
    </source>
</evidence>
<name>A0ABM6Z7T2_9STRE</name>
<keyword evidence="2" id="KW-0489">Methyltransferase</keyword>
<dbReference type="Pfam" id="PF01555">
    <property type="entry name" value="N6_N4_Mtase"/>
    <property type="match status" value="1"/>
</dbReference>
<dbReference type="PROSITE" id="PS00092">
    <property type="entry name" value="N6_MTASE"/>
    <property type="match status" value="1"/>
</dbReference>
<keyword evidence="8" id="KW-1185">Reference proteome</keyword>
<dbReference type="RefSeq" id="WP_120701264.1">
    <property type="nucleotide sequence ID" value="NZ_CP032620.1"/>
</dbReference>
<evidence type="ECO:0000256" key="3">
    <source>
        <dbReference type="ARBA" id="ARBA00022679"/>
    </source>
</evidence>
<protein>
    <submittedName>
        <fullName evidence="7">Site-specific DNA-methyltransferase</fullName>
    </submittedName>
</protein>
<evidence type="ECO:0000256" key="4">
    <source>
        <dbReference type="ARBA" id="ARBA00022691"/>
    </source>
</evidence>
<dbReference type="Gene3D" id="3.40.50.150">
    <property type="entry name" value="Vaccinia Virus protein VP39"/>
    <property type="match status" value="1"/>
</dbReference>
<reference evidence="8" key="1">
    <citation type="submission" date="2018-09" db="EMBL/GenBank/DDBJ databases">
        <title>Complete genome sequence of Streptococcus sp. KCOM 2890 (=JS71).</title>
        <authorList>
            <person name="Kook J.-K."/>
            <person name="Park S.-N."/>
            <person name="Lim Y.K."/>
        </authorList>
    </citation>
    <scope>NUCLEOTIDE SEQUENCE [LARGE SCALE GENOMIC DNA]</scope>
    <source>
        <strain evidence="8">JS71</strain>
    </source>
</reference>